<gene>
    <name evidence="1" type="ORF">EZS28_030524</name>
</gene>
<dbReference type="EMBL" id="SNRW01012344">
    <property type="protein sequence ID" value="KAA6373948.1"/>
    <property type="molecule type" value="Genomic_DNA"/>
</dbReference>
<organism evidence="1 2">
    <name type="scientific">Streblomastix strix</name>
    <dbReference type="NCBI Taxonomy" id="222440"/>
    <lineage>
        <taxon>Eukaryota</taxon>
        <taxon>Metamonada</taxon>
        <taxon>Preaxostyla</taxon>
        <taxon>Oxymonadida</taxon>
        <taxon>Streblomastigidae</taxon>
        <taxon>Streblomastix</taxon>
    </lineage>
</organism>
<proteinExistence type="predicted"/>
<dbReference type="OrthoDB" id="7699712at2759"/>
<reference evidence="1 2" key="1">
    <citation type="submission" date="2019-03" db="EMBL/GenBank/DDBJ databases">
        <title>Single cell metagenomics reveals metabolic interactions within the superorganism composed of flagellate Streblomastix strix and complex community of Bacteroidetes bacteria on its surface.</title>
        <authorList>
            <person name="Treitli S.C."/>
            <person name="Kolisko M."/>
            <person name="Husnik F."/>
            <person name="Keeling P."/>
            <person name="Hampl V."/>
        </authorList>
    </citation>
    <scope>NUCLEOTIDE SEQUENCE [LARGE SCALE GENOMIC DNA]</scope>
    <source>
        <strain evidence="1">ST1C</strain>
    </source>
</reference>
<dbReference type="Proteomes" id="UP000324800">
    <property type="component" value="Unassembled WGS sequence"/>
</dbReference>
<comment type="caution">
    <text evidence="1">The sequence shown here is derived from an EMBL/GenBank/DDBJ whole genome shotgun (WGS) entry which is preliminary data.</text>
</comment>
<accession>A0A5J4UU34</accession>
<evidence type="ECO:0008006" key="3">
    <source>
        <dbReference type="Google" id="ProtNLM"/>
    </source>
</evidence>
<evidence type="ECO:0000313" key="1">
    <source>
        <dbReference type="EMBL" id="KAA6373948.1"/>
    </source>
</evidence>
<protein>
    <recommendedName>
        <fullName evidence="3">Tyr recombinase domain-containing protein</fullName>
    </recommendedName>
</protein>
<evidence type="ECO:0000313" key="2">
    <source>
        <dbReference type="Proteomes" id="UP000324800"/>
    </source>
</evidence>
<dbReference type="AlphaFoldDB" id="A0A5J4UU34"/>
<sequence length="204" mass="22917">MDSHCGRSQEGNIWWDFTRSRALGSFGCSSELKEQIMQARMDDEFDGNTIRHSMMTKLRQEGASLEQVNEFTKHAPGSSVVDRFYNKQEKAVDLGVEELYAQYMEVKGVVMMELVGSEGDGSAMVDGDQFGSNPLVAFETEPDPINHCTMSLMKLKVSNTLQIQLKSGELQGIEQIFILLIQNHNTQIRAPRLEIWGCRMTGSS</sequence>
<name>A0A5J4UU34_9EUKA</name>